<evidence type="ECO:0000256" key="1">
    <source>
        <dbReference type="ARBA" id="ARBA00022741"/>
    </source>
</evidence>
<dbReference type="GO" id="GO:0005737">
    <property type="term" value="C:cytoplasm"/>
    <property type="evidence" value="ECO:0007669"/>
    <property type="project" value="TreeGrafter"/>
</dbReference>
<dbReference type="GO" id="GO:0005524">
    <property type="term" value="F:ATP binding"/>
    <property type="evidence" value="ECO:0007669"/>
    <property type="project" value="UniProtKB-KW"/>
</dbReference>
<dbReference type="InterPro" id="IPR027417">
    <property type="entry name" value="P-loop_NTPase"/>
</dbReference>
<gene>
    <name evidence="4" type="ORF">LCGC14_2955540</name>
</gene>
<feature type="non-terminal residue" evidence="4">
    <location>
        <position position="199"/>
    </location>
</feature>
<dbReference type="Gene3D" id="3.40.50.300">
    <property type="entry name" value="P-loop containing nucleotide triphosphate hydrolases"/>
    <property type="match status" value="1"/>
</dbReference>
<dbReference type="Gene3D" id="1.10.1780.10">
    <property type="entry name" value="Clp, N-terminal domain"/>
    <property type="match status" value="1"/>
</dbReference>
<protein>
    <recommendedName>
        <fullName evidence="3">Clp R domain-containing protein</fullName>
    </recommendedName>
</protein>
<dbReference type="InterPro" id="IPR036628">
    <property type="entry name" value="Clp_N_dom_sf"/>
</dbReference>
<dbReference type="SUPFAM" id="SSF81923">
    <property type="entry name" value="Double Clp-N motif"/>
    <property type="match status" value="1"/>
</dbReference>
<accession>A0A0F8XDJ6</accession>
<dbReference type="GO" id="GO:0016887">
    <property type="term" value="F:ATP hydrolysis activity"/>
    <property type="evidence" value="ECO:0007669"/>
    <property type="project" value="TreeGrafter"/>
</dbReference>
<feature type="domain" description="Clp R" evidence="3">
    <location>
        <begin position="3"/>
        <end position="145"/>
    </location>
</feature>
<sequence length="199" mass="21597">MRLDRLTVKAQEALAASQSLAAEAGHAQMTPLHLLSELLAQEGGLVGPLLEKAGIPADRIRSVVDSELSRLPSQSQQAGLGADAALAVVLTRAEKEARDLKDEYTSVEHLLLALLEVASGAKEVLTTLGADREAVMAAMKEIRGSQRVTDQTPEEKYQALERFGRDLTILAEEGKLDPVIGRDNEIRRVIQVLSRRTKN</sequence>
<proteinExistence type="predicted"/>
<dbReference type="PANTHER" id="PTHR11638:SF18">
    <property type="entry name" value="HEAT SHOCK PROTEIN 104"/>
    <property type="match status" value="1"/>
</dbReference>
<evidence type="ECO:0000259" key="3">
    <source>
        <dbReference type="PROSITE" id="PS51903"/>
    </source>
</evidence>
<dbReference type="PROSITE" id="PS51903">
    <property type="entry name" value="CLP_R"/>
    <property type="match status" value="1"/>
</dbReference>
<reference evidence="4" key="1">
    <citation type="journal article" date="2015" name="Nature">
        <title>Complex archaea that bridge the gap between prokaryotes and eukaryotes.</title>
        <authorList>
            <person name="Spang A."/>
            <person name="Saw J.H."/>
            <person name="Jorgensen S.L."/>
            <person name="Zaremba-Niedzwiedzka K."/>
            <person name="Martijn J."/>
            <person name="Lind A.E."/>
            <person name="van Eijk R."/>
            <person name="Schleper C."/>
            <person name="Guy L."/>
            <person name="Ettema T.J."/>
        </authorList>
    </citation>
    <scope>NUCLEOTIDE SEQUENCE</scope>
</reference>
<name>A0A0F8XDJ6_9ZZZZ</name>
<comment type="caution">
    <text evidence="4">The sequence shown here is derived from an EMBL/GenBank/DDBJ whole genome shotgun (WGS) entry which is preliminary data.</text>
</comment>
<organism evidence="4">
    <name type="scientific">marine sediment metagenome</name>
    <dbReference type="NCBI Taxonomy" id="412755"/>
    <lineage>
        <taxon>unclassified sequences</taxon>
        <taxon>metagenomes</taxon>
        <taxon>ecological metagenomes</taxon>
    </lineage>
</organism>
<keyword evidence="2" id="KW-0067">ATP-binding</keyword>
<dbReference type="GO" id="GO:0034605">
    <property type="term" value="P:cellular response to heat"/>
    <property type="evidence" value="ECO:0007669"/>
    <property type="project" value="TreeGrafter"/>
</dbReference>
<dbReference type="EMBL" id="LAZR01059685">
    <property type="protein sequence ID" value="KKK67292.1"/>
    <property type="molecule type" value="Genomic_DNA"/>
</dbReference>
<dbReference type="InterPro" id="IPR050130">
    <property type="entry name" value="ClpA_ClpB"/>
</dbReference>
<evidence type="ECO:0000256" key="2">
    <source>
        <dbReference type="ARBA" id="ARBA00022840"/>
    </source>
</evidence>
<keyword evidence="1" id="KW-0547">Nucleotide-binding</keyword>
<evidence type="ECO:0000313" key="4">
    <source>
        <dbReference type="EMBL" id="KKK67292.1"/>
    </source>
</evidence>
<dbReference type="PANTHER" id="PTHR11638">
    <property type="entry name" value="ATP-DEPENDENT CLP PROTEASE"/>
    <property type="match status" value="1"/>
</dbReference>
<dbReference type="Pfam" id="PF02861">
    <property type="entry name" value="Clp_N"/>
    <property type="match status" value="1"/>
</dbReference>
<dbReference type="InterPro" id="IPR004176">
    <property type="entry name" value="Clp_R_N"/>
</dbReference>
<dbReference type="AlphaFoldDB" id="A0A0F8XDJ6"/>